<evidence type="ECO:0008006" key="10">
    <source>
        <dbReference type="Google" id="ProtNLM"/>
    </source>
</evidence>
<dbReference type="AlphaFoldDB" id="A0A3N4LRI1"/>
<feature type="compositionally biased region" description="Polar residues" evidence="7">
    <location>
        <begin position="145"/>
        <end position="159"/>
    </location>
</feature>
<evidence type="ECO:0000256" key="7">
    <source>
        <dbReference type="SAM" id="MobiDB-lite"/>
    </source>
</evidence>
<feature type="region of interest" description="Disordered" evidence="7">
    <location>
        <begin position="145"/>
        <end position="167"/>
    </location>
</feature>
<keyword evidence="6" id="KW-0269">Exonuclease</keyword>
<evidence type="ECO:0000256" key="6">
    <source>
        <dbReference type="ARBA" id="ARBA00022839"/>
    </source>
</evidence>
<feature type="region of interest" description="Disordered" evidence="7">
    <location>
        <begin position="299"/>
        <end position="332"/>
    </location>
</feature>
<evidence type="ECO:0000256" key="1">
    <source>
        <dbReference type="ARBA" id="ARBA00001966"/>
    </source>
</evidence>
<comment type="subunit">
    <text evidence="3">Monomer.</text>
</comment>
<feature type="compositionally biased region" description="Polar residues" evidence="7">
    <location>
        <begin position="1"/>
        <end position="12"/>
    </location>
</feature>
<comment type="cofactor">
    <cofactor evidence="1">
        <name>[4Fe-4S] cluster</name>
        <dbReference type="ChEBI" id="CHEBI:49883"/>
    </cofactor>
</comment>
<keyword evidence="6" id="KW-0378">Hydrolase</keyword>
<evidence type="ECO:0000256" key="5">
    <source>
        <dbReference type="ARBA" id="ARBA00022722"/>
    </source>
</evidence>
<dbReference type="InParanoid" id="A0A3N4LRI1"/>
<dbReference type="GO" id="GO:0051539">
    <property type="term" value="F:4 iron, 4 sulfur cluster binding"/>
    <property type="evidence" value="ECO:0007669"/>
    <property type="project" value="UniProtKB-KW"/>
</dbReference>
<keyword evidence="9" id="KW-1185">Reference proteome</keyword>
<feature type="region of interest" description="Disordered" evidence="7">
    <location>
        <begin position="1"/>
        <end position="38"/>
    </location>
</feature>
<dbReference type="GO" id="GO:0005634">
    <property type="term" value="C:nucleus"/>
    <property type="evidence" value="ECO:0007669"/>
    <property type="project" value="TreeGrafter"/>
</dbReference>
<keyword evidence="4" id="KW-0479">Metal-binding</keyword>
<evidence type="ECO:0000256" key="4">
    <source>
        <dbReference type="ARBA" id="ARBA00022485"/>
    </source>
</evidence>
<reference evidence="8 9" key="1">
    <citation type="journal article" date="2018" name="Nat. Ecol. Evol.">
        <title>Pezizomycetes genomes reveal the molecular basis of ectomycorrhizal truffle lifestyle.</title>
        <authorList>
            <person name="Murat C."/>
            <person name="Payen T."/>
            <person name="Noel B."/>
            <person name="Kuo A."/>
            <person name="Morin E."/>
            <person name="Chen J."/>
            <person name="Kohler A."/>
            <person name="Krizsan K."/>
            <person name="Balestrini R."/>
            <person name="Da Silva C."/>
            <person name="Montanini B."/>
            <person name="Hainaut M."/>
            <person name="Levati E."/>
            <person name="Barry K.W."/>
            <person name="Belfiori B."/>
            <person name="Cichocki N."/>
            <person name="Clum A."/>
            <person name="Dockter R.B."/>
            <person name="Fauchery L."/>
            <person name="Guy J."/>
            <person name="Iotti M."/>
            <person name="Le Tacon F."/>
            <person name="Lindquist E.A."/>
            <person name="Lipzen A."/>
            <person name="Malagnac F."/>
            <person name="Mello A."/>
            <person name="Molinier V."/>
            <person name="Miyauchi S."/>
            <person name="Poulain J."/>
            <person name="Riccioni C."/>
            <person name="Rubini A."/>
            <person name="Sitrit Y."/>
            <person name="Splivallo R."/>
            <person name="Traeger S."/>
            <person name="Wang M."/>
            <person name="Zifcakova L."/>
            <person name="Wipf D."/>
            <person name="Zambonelli A."/>
            <person name="Paolocci F."/>
            <person name="Nowrousian M."/>
            <person name="Ottonello S."/>
            <person name="Baldrian P."/>
            <person name="Spatafora J.W."/>
            <person name="Henrissat B."/>
            <person name="Nagy L.G."/>
            <person name="Aury J.M."/>
            <person name="Wincker P."/>
            <person name="Grigoriev I.V."/>
            <person name="Bonfante P."/>
            <person name="Martin F.M."/>
        </authorList>
    </citation>
    <scope>NUCLEOTIDE SEQUENCE [LARGE SCALE GENOMIC DNA]</scope>
    <source>
        <strain evidence="8 9">ATCC MYA-4762</strain>
    </source>
</reference>
<name>A0A3N4LRI1_9PEZI</name>
<keyword evidence="5" id="KW-0540">Nuclease</keyword>
<organism evidence="8 9">
    <name type="scientific">Terfezia boudieri ATCC MYA-4762</name>
    <dbReference type="NCBI Taxonomy" id="1051890"/>
    <lineage>
        <taxon>Eukaryota</taxon>
        <taxon>Fungi</taxon>
        <taxon>Dikarya</taxon>
        <taxon>Ascomycota</taxon>
        <taxon>Pezizomycotina</taxon>
        <taxon>Pezizomycetes</taxon>
        <taxon>Pezizales</taxon>
        <taxon>Pezizaceae</taxon>
        <taxon>Terfezia</taxon>
    </lineage>
</organism>
<feature type="compositionally biased region" description="Basic residues" evidence="7">
    <location>
        <begin position="314"/>
        <end position="323"/>
    </location>
</feature>
<dbReference type="InterPro" id="IPR019190">
    <property type="entry name" value="EXOV"/>
</dbReference>
<dbReference type="GO" id="GO:0036297">
    <property type="term" value="P:interstrand cross-link repair"/>
    <property type="evidence" value="ECO:0007669"/>
    <property type="project" value="TreeGrafter"/>
</dbReference>
<dbReference type="OrthoDB" id="354769at2759"/>
<sequence length="604" mass="67717">MRRTLHPNTLGPNQRFLCESAQHPPSDTDSDEYGSFDEEELVLLNEILGHSLPQGQASGNALPQVAPKLVLNISSQPVTYPSLEAPAQPVTFSSLEAFEGQFDDPEYEDDVEASEHGFQKPRLPHLGPQTAARDDVLEVQYRSIAQPSTTDKSQVTPSAEITPAPVLPLRTGDSPFDRFRGFRRGLSVTDLLSNTWCEQQFEYYLVRGKKRTTPAMKAGTQIHKKLEREVHETVEVETETSEDRFGLKLLNIIQGLKTLRETGMTRELPVFALVRGMFIQGVIDEISYTKPIEKVYSVRDESNSTDEDNGGVKLPRKMGRKKKKENEAKSDDLKKQQTLLSNFITPVPIKADLNVAHISDCKTRLRDSLPTASQFRGAELQLMLYHFLLTTMASSVESAAEIYSRNSLGSTSADTSTIVTSEDLFSQLFAARQLNPHANFTDRFLAQMAPLLEESDLEMDSDSTHSITSPGFMRFPTLTHIMGNPTLSGLVQLLNKSFSMSIPSLSDTLAVSYRSQQSSRLLATKTVEYSTQRMEAHLDQVLQWWQGQRATVGVPIEEAWKCRSCDFADECEWRLHKVEEIEVEREKKKRNKLGKGKESAVSLA</sequence>
<evidence type="ECO:0000256" key="2">
    <source>
        <dbReference type="ARBA" id="ARBA00009797"/>
    </source>
</evidence>
<dbReference type="Pfam" id="PF09810">
    <property type="entry name" value="Exo5"/>
    <property type="match status" value="1"/>
</dbReference>
<dbReference type="PANTHER" id="PTHR14464">
    <property type="entry name" value="EXONUCLEASE V"/>
    <property type="match status" value="1"/>
</dbReference>
<evidence type="ECO:0000313" key="8">
    <source>
        <dbReference type="EMBL" id="RPB20595.1"/>
    </source>
</evidence>
<keyword evidence="4" id="KW-0411">Iron-sulfur</keyword>
<keyword evidence="4" id="KW-0408">Iron</keyword>
<keyword evidence="4" id="KW-0004">4Fe-4S</keyword>
<evidence type="ECO:0000256" key="3">
    <source>
        <dbReference type="ARBA" id="ARBA00011245"/>
    </source>
</evidence>
<dbReference type="GO" id="GO:0005739">
    <property type="term" value="C:mitochondrion"/>
    <property type="evidence" value="ECO:0007669"/>
    <property type="project" value="TreeGrafter"/>
</dbReference>
<proteinExistence type="inferred from homology"/>
<feature type="compositionally biased region" description="Acidic residues" evidence="7">
    <location>
        <begin position="28"/>
        <end position="38"/>
    </location>
</feature>
<comment type="similarity">
    <text evidence="2">Belongs to the EXO5 family.</text>
</comment>
<evidence type="ECO:0000313" key="9">
    <source>
        <dbReference type="Proteomes" id="UP000267821"/>
    </source>
</evidence>
<gene>
    <name evidence="8" type="ORF">L211DRAFT_829127</name>
</gene>
<dbReference type="PANTHER" id="PTHR14464:SF4">
    <property type="entry name" value="EXONUCLEASE V"/>
    <property type="match status" value="1"/>
</dbReference>
<dbReference type="EMBL" id="ML121569">
    <property type="protein sequence ID" value="RPB20595.1"/>
    <property type="molecule type" value="Genomic_DNA"/>
</dbReference>
<protein>
    <recommendedName>
        <fullName evidence="10">Exonuclease V</fullName>
    </recommendedName>
</protein>
<dbReference type="Proteomes" id="UP000267821">
    <property type="component" value="Unassembled WGS sequence"/>
</dbReference>
<dbReference type="GO" id="GO:0045145">
    <property type="term" value="F:single-stranded DNA 5'-3' DNA exonuclease activity"/>
    <property type="evidence" value="ECO:0007669"/>
    <property type="project" value="InterPro"/>
</dbReference>
<accession>A0A3N4LRI1</accession>